<evidence type="ECO:0000313" key="4">
    <source>
        <dbReference type="Proteomes" id="UP000694545"/>
    </source>
</evidence>
<sequence length="143" mass="16750">KQALPPGLSGEAHQAERGTLAKDKMDSWMKAAILREDALRIEALRQHFRQYRYPDVEDPRKVCSQLRELCHQWLRPERRTKEQILELLILEQFLAILPHDLQSWAREGGPENCTQAVALVEDFLFSRNVSFENCWLSLRKVLI</sequence>
<dbReference type="Pfam" id="PF02023">
    <property type="entry name" value="SCAN"/>
    <property type="match status" value="1"/>
</dbReference>
<dbReference type="Proteomes" id="UP000694545">
    <property type="component" value="Unplaced"/>
</dbReference>
<accession>A0A8D2LAQ9</accession>
<feature type="domain" description="SCAN box" evidence="2">
    <location>
        <begin position="45"/>
        <end position="123"/>
    </location>
</feature>
<keyword evidence="1" id="KW-0539">Nucleus</keyword>
<organism evidence="3 4">
    <name type="scientific">Varanus komodoensis</name>
    <name type="common">Komodo dragon</name>
    <dbReference type="NCBI Taxonomy" id="61221"/>
    <lineage>
        <taxon>Eukaryota</taxon>
        <taxon>Metazoa</taxon>
        <taxon>Chordata</taxon>
        <taxon>Craniata</taxon>
        <taxon>Vertebrata</taxon>
        <taxon>Euteleostomi</taxon>
        <taxon>Lepidosauria</taxon>
        <taxon>Squamata</taxon>
        <taxon>Bifurcata</taxon>
        <taxon>Unidentata</taxon>
        <taxon>Episquamata</taxon>
        <taxon>Toxicofera</taxon>
        <taxon>Anguimorpha</taxon>
        <taxon>Paleoanguimorpha</taxon>
        <taxon>Varanoidea</taxon>
        <taxon>Varanidae</taxon>
        <taxon>Varanus</taxon>
    </lineage>
</organism>
<dbReference type="SUPFAM" id="SSF47353">
    <property type="entry name" value="Retrovirus capsid dimerization domain-like"/>
    <property type="match status" value="1"/>
</dbReference>
<dbReference type="InterPro" id="IPR050916">
    <property type="entry name" value="SCAN-C2H2_zinc_finger"/>
</dbReference>
<dbReference type="CDD" id="cd07936">
    <property type="entry name" value="SCAN"/>
    <property type="match status" value="1"/>
</dbReference>
<protein>
    <recommendedName>
        <fullName evidence="2">SCAN box domain-containing protein</fullName>
    </recommendedName>
</protein>
<proteinExistence type="predicted"/>
<evidence type="ECO:0000259" key="2">
    <source>
        <dbReference type="PROSITE" id="PS50804"/>
    </source>
</evidence>
<keyword evidence="4" id="KW-1185">Reference proteome</keyword>
<dbReference type="PROSITE" id="PS50804">
    <property type="entry name" value="SCAN_BOX"/>
    <property type="match status" value="1"/>
</dbReference>
<dbReference type="AlphaFoldDB" id="A0A8D2LAQ9"/>
<dbReference type="InterPro" id="IPR003309">
    <property type="entry name" value="SCAN_dom"/>
</dbReference>
<dbReference type="PANTHER" id="PTHR45935:SF15">
    <property type="entry name" value="SCAN BOX DOMAIN-CONTAINING PROTEIN"/>
    <property type="match status" value="1"/>
</dbReference>
<dbReference type="Gene3D" id="1.10.4020.10">
    <property type="entry name" value="DNA breaking-rejoining enzymes"/>
    <property type="match status" value="1"/>
</dbReference>
<evidence type="ECO:0000256" key="1">
    <source>
        <dbReference type="ARBA" id="ARBA00023242"/>
    </source>
</evidence>
<dbReference type="Ensembl" id="ENSVKKT00000019945.1">
    <property type="protein sequence ID" value="ENSVKKP00000019466.1"/>
    <property type="gene ID" value="ENSVKKG00000013198.1"/>
</dbReference>
<reference evidence="3" key="2">
    <citation type="submission" date="2025-09" db="UniProtKB">
        <authorList>
            <consortium name="Ensembl"/>
        </authorList>
    </citation>
    <scope>IDENTIFICATION</scope>
</reference>
<reference evidence="3" key="1">
    <citation type="submission" date="2025-08" db="UniProtKB">
        <authorList>
            <consortium name="Ensembl"/>
        </authorList>
    </citation>
    <scope>IDENTIFICATION</scope>
</reference>
<dbReference type="SMART" id="SM00431">
    <property type="entry name" value="SCAN"/>
    <property type="match status" value="1"/>
</dbReference>
<dbReference type="FunFam" id="1.10.4020.10:FF:000001">
    <property type="entry name" value="zinc finger protein 263 isoform X1"/>
    <property type="match status" value="1"/>
</dbReference>
<name>A0A8D2LAQ9_VARKO</name>
<dbReference type="PANTHER" id="PTHR45935">
    <property type="entry name" value="PROTEIN ZBED8-RELATED"/>
    <property type="match status" value="1"/>
</dbReference>
<dbReference type="OMA" id="SFENCWL"/>
<dbReference type="InterPro" id="IPR038269">
    <property type="entry name" value="SCAN_sf"/>
</dbReference>
<evidence type="ECO:0000313" key="3">
    <source>
        <dbReference type="Ensembl" id="ENSVKKP00000019466.1"/>
    </source>
</evidence>